<evidence type="ECO:0000313" key="3">
    <source>
        <dbReference type="Proteomes" id="UP000186817"/>
    </source>
</evidence>
<evidence type="ECO:0000313" key="2">
    <source>
        <dbReference type="EMBL" id="OLP81131.1"/>
    </source>
</evidence>
<feature type="compositionally biased region" description="Basic and acidic residues" evidence="1">
    <location>
        <begin position="79"/>
        <end position="104"/>
    </location>
</feature>
<dbReference type="EMBL" id="LSRX01001309">
    <property type="protein sequence ID" value="OLP81131.1"/>
    <property type="molecule type" value="Genomic_DNA"/>
</dbReference>
<organism evidence="2 3">
    <name type="scientific">Symbiodinium microadriaticum</name>
    <name type="common">Dinoflagellate</name>
    <name type="synonym">Zooxanthella microadriatica</name>
    <dbReference type="NCBI Taxonomy" id="2951"/>
    <lineage>
        <taxon>Eukaryota</taxon>
        <taxon>Sar</taxon>
        <taxon>Alveolata</taxon>
        <taxon>Dinophyceae</taxon>
        <taxon>Suessiales</taxon>
        <taxon>Symbiodiniaceae</taxon>
        <taxon>Symbiodinium</taxon>
    </lineage>
</organism>
<proteinExistence type="predicted"/>
<evidence type="ECO:0000256" key="1">
    <source>
        <dbReference type="SAM" id="MobiDB-lite"/>
    </source>
</evidence>
<protein>
    <submittedName>
        <fullName evidence="2">Uncharacterized protein</fullName>
    </submittedName>
</protein>
<sequence length="117" mass="12937">MALLETGLVVKPGSERLTETGDADEMTSHWVRKDNEGKVVGRYVNEEKFFATFLLRVPPSHNEEYEGIPATTPSGGGTKRGESKEVGRKRFCQGDEEMKAKLVPEEELSPGAEVLIE</sequence>
<dbReference type="Proteomes" id="UP000186817">
    <property type="component" value="Unassembled WGS sequence"/>
</dbReference>
<reference evidence="2 3" key="1">
    <citation type="submission" date="2016-02" db="EMBL/GenBank/DDBJ databases">
        <title>Genome analysis of coral dinoflagellate symbionts highlights evolutionary adaptations to a symbiotic lifestyle.</title>
        <authorList>
            <person name="Aranda M."/>
            <person name="Li Y."/>
            <person name="Liew Y.J."/>
            <person name="Baumgarten S."/>
            <person name="Simakov O."/>
            <person name="Wilson M."/>
            <person name="Piel J."/>
            <person name="Ashoor H."/>
            <person name="Bougouffa S."/>
            <person name="Bajic V.B."/>
            <person name="Ryu T."/>
            <person name="Ravasi T."/>
            <person name="Bayer T."/>
            <person name="Micklem G."/>
            <person name="Kim H."/>
            <person name="Bhak J."/>
            <person name="Lajeunesse T.C."/>
            <person name="Voolstra C.R."/>
        </authorList>
    </citation>
    <scope>NUCLEOTIDE SEQUENCE [LARGE SCALE GENOMIC DNA]</scope>
    <source>
        <strain evidence="2 3">CCMP2467</strain>
    </source>
</reference>
<gene>
    <name evidence="2" type="ORF">AK812_SmicGene38365</name>
</gene>
<feature type="non-terminal residue" evidence="2">
    <location>
        <position position="117"/>
    </location>
</feature>
<accession>A0A1Q9CDY6</accession>
<name>A0A1Q9CDY6_SYMMI</name>
<feature type="region of interest" description="Disordered" evidence="1">
    <location>
        <begin position="62"/>
        <end position="117"/>
    </location>
</feature>
<keyword evidence="3" id="KW-1185">Reference proteome</keyword>
<comment type="caution">
    <text evidence="2">The sequence shown here is derived from an EMBL/GenBank/DDBJ whole genome shotgun (WGS) entry which is preliminary data.</text>
</comment>
<dbReference type="AlphaFoldDB" id="A0A1Q9CDY6"/>